<dbReference type="Pfam" id="PF02701">
    <property type="entry name" value="Zn_ribbon_Dof"/>
    <property type="match status" value="1"/>
</dbReference>
<evidence type="ECO:0000259" key="10">
    <source>
        <dbReference type="PROSITE" id="PS50884"/>
    </source>
</evidence>
<evidence type="ECO:0000313" key="11">
    <source>
        <dbReference type="EMBL" id="KAG5624245.1"/>
    </source>
</evidence>
<feature type="domain" description="Dof-type" evidence="10">
    <location>
        <begin position="119"/>
        <end position="173"/>
    </location>
</feature>
<dbReference type="PROSITE" id="PS01361">
    <property type="entry name" value="ZF_DOF_1"/>
    <property type="match status" value="1"/>
</dbReference>
<feature type="compositionally biased region" description="Basic and acidic residues" evidence="9">
    <location>
        <begin position="370"/>
        <end position="394"/>
    </location>
</feature>
<feature type="region of interest" description="Disordered" evidence="9">
    <location>
        <begin position="88"/>
        <end position="118"/>
    </location>
</feature>
<dbReference type="InterPro" id="IPR045174">
    <property type="entry name" value="Dof"/>
</dbReference>
<feature type="compositionally biased region" description="Polar residues" evidence="9">
    <location>
        <begin position="264"/>
        <end position="283"/>
    </location>
</feature>
<evidence type="ECO:0000256" key="4">
    <source>
        <dbReference type="ARBA" id="ARBA00023015"/>
    </source>
</evidence>
<keyword evidence="1" id="KW-0479">Metal-binding</keyword>
<proteinExistence type="predicted"/>
<organism evidence="11 12">
    <name type="scientific">Solanum commersonii</name>
    <name type="common">Commerson's wild potato</name>
    <name type="synonym">Commerson's nightshade</name>
    <dbReference type="NCBI Taxonomy" id="4109"/>
    <lineage>
        <taxon>Eukaryota</taxon>
        <taxon>Viridiplantae</taxon>
        <taxon>Streptophyta</taxon>
        <taxon>Embryophyta</taxon>
        <taxon>Tracheophyta</taxon>
        <taxon>Spermatophyta</taxon>
        <taxon>Magnoliopsida</taxon>
        <taxon>eudicotyledons</taxon>
        <taxon>Gunneridae</taxon>
        <taxon>Pentapetalae</taxon>
        <taxon>asterids</taxon>
        <taxon>lamiids</taxon>
        <taxon>Solanales</taxon>
        <taxon>Solanaceae</taxon>
        <taxon>Solanoideae</taxon>
        <taxon>Solaneae</taxon>
        <taxon>Solanum</taxon>
    </lineage>
</organism>
<feature type="region of interest" description="Disordered" evidence="9">
    <location>
        <begin position="24"/>
        <end position="46"/>
    </location>
</feature>
<keyword evidence="2 8" id="KW-0863">Zinc-finger</keyword>
<dbReference type="GO" id="GO:0005634">
    <property type="term" value="C:nucleus"/>
    <property type="evidence" value="ECO:0007669"/>
    <property type="project" value="UniProtKB-SubCell"/>
</dbReference>
<feature type="region of interest" description="Disordered" evidence="9">
    <location>
        <begin position="251"/>
        <end position="283"/>
    </location>
</feature>
<dbReference type="GO" id="GO:0008270">
    <property type="term" value="F:zinc ion binding"/>
    <property type="evidence" value="ECO:0007669"/>
    <property type="project" value="UniProtKB-KW"/>
</dbReference>
<dbReference type="EMBL" id="JACXVP010000002">
    <property type="protein sequence ID" value="KAG5624245.1"/>
    <property type="molecule type" value="Genomic_DNA"/>
</dbReference>
<evidence type="ECO:0000256" key="5">
    <source>
        <dbReference type="ARBA" id="ARBA00023125"/>
    </source>
</evidence>
<evidence type="ECO:0000256" key="6">
    <source>
        <dbReference type="ARBA" id="ARBA00023163"/>
    </source>
</evidence>
<evidence type="ECO:0000256" key="8">
    <source>
        <dbReference type="PROSITE-ProRule" id="PRU00071"/>
    </source>
</evidence>
<evidence type="ECO:0000256" key="1">
    <source>
        <dbReference type="ARBA" id="ARBA00022723"/>
    </source>
</evidence>
<keyword evidence="3" id="KW-0862">Zinc</keyword>
<keyword evidence="6" id="KW-0804">Transcription</keyword>
<sequence length="489" mass="54248">MSEAIAIKDPAIKLFGWTIQLPDFPAPAPAPEDTGDNSFSAGEVEQELKGQCDDCIDDNEHLTTEDLQDQNPIQQRCDIIKESPDYYESSTAKRSKSEEEHSETSNSQERNLKKPDKTLPCPRCNSMETKFCYFNNYNASQPRHFCKNCQRYWTAGGTMRNVPVGAGRRKHKNSVLHYSHISVSEALSNARTNFPNETQQPPLKLNGTILTFDTEDPLSESMVSVLNVADKTMQNCSGNGFQKYKELRIQAGDNGDDHSDGSSVTAVSSKDNDNGLPNTPRKNYNSFPTHLPCFTEAPWPYIWSSVHCRNAVPPPGYSLPGIPMPFFPATTYWGCAIPGSWNVPWMFPPTASHNQMPLTPGPDSPTSGKHSRDENVLKSKGTEEEQRKESDPGKRLWFPKTLRIDDPGEASKSPIWAILGIKHEVVDSVGGGLLNAFLPKNDERRCVSENSTLLQVNPAAMSRSYSADYALQLSATGISIRPVIHTVVQ</sequence>
<dbReference type="GO" id="GO:0003677">
    <property type="term" value="F:DNA binding"/>
    <property type="evidence" value="ECO:0007669"/>
    <property type="project" value="UniProtKB-UniRule"/>
</dbReference>
<dbReference type="InterPro" id="IPR003851">
    <property type="entry name" value="Znf_Dof"/>
</dbReference>
<dbReference type="AlphaFoldDB" id="A0A9J6AHY3"/>
<keyword evidence="4" id="KW-0805">Transcription regulation</keyword>
<dbReference type="PANTHER" id="PTHR31089">
    <property type="entry name" value="CYCLIC DOF FACTOR 2"/>
    <property type="match status" value="1"/>
</dbReference>
<comment type="subcellular location">
    <subcellularLocation>
        <location evidence="8">Nucleus</location>
    </subcellularLocation>
</comment>
<reference evidence="11 12" key="1">
    <citation type="submission" date="2020-09" db="EMBL/GenBank/DDBJ databases">
        <title>De no assembly of potato wild relative species, Solanum commersonii.</title>
        <authorList>
            <person name="Cho K."/>
        </authorList>
    </citation>
    <scope>NUCLEOTIDE SEQUENCE [LARGE SCALE GENOMIC DNA]</scope>
    <source>
        <strain evidence="11">LZ3.2</strain>
        <tissue evidence="11">Leaf</tissue>
    </source>
</reference>
<dbReference type="PANTHER" id="PTHR31089:SF81">
    <property type="entry name" value="CYCLIC DOF FACTOR 3-LIKE"/>
    <property type="match status" value="1"/>
</dbReference>
<evidence type="ECO:0000256" key="3">
    <source>
        <dbReference type="ARBA" id="ARBA00022833"/>
    </source>
</evidence>
<keyword evidence="5 8" id="KW-0238">DNA-binding</keyword>
<accession>A0A9J6AHY3</accession>
<dbReference type="PROSITE" id="PS50884">
    <property type="entry name" value="ZF_DOF_2"/>
    <property type="match status" value="1"/>
</dbReference>
<keyword evidence="12" id="KW-1185">Reference proteome</keyword>
<dbReference type="Proteomes" id="UP000824120">
    <property type="component" value="Chromosome 2"/>
</dbReference>
<evidence type="ECO:0000256" key="7">
    <source>
        <dbReference type="ARBA" id="ARBA00023242"/>
    </source>
</evidence>
<evidence type="ECO:0000256" key="9">
    <source>
        <dbReference type="SAM" id="MobiDB-lite"/>
    </source>
</evidence>
<gene>
    <name evidence="11" type="ORF">H5410_009463</name>
</gene>
<feature type="region of interest" description="Disordered" evidence="9">
    <location>
        <begin position="354"/>
        <end position="394"/>
    </location>
</feature>
<dbReference type="GO" id="GO:0003700">
    <property type="term" value="F:DNA-binding transcription factor activity"/>
    <property type="evidence" value="ECO:0007669"/>
    <property type="project" value="InterPro"/>
</dbReference>
<evidence type="ECO:0000313" key="12">
    <source>
        <dbReference type="Proteomes" id="UP000824120"/>
    </source>
</evidence>
<evidence type="ECO:0000256" key="2">
    <source>
        <dbReference type="ARBA" id="ARBA00022771"/>
    </source>
</evidence>
<comment type="caution">
    <text evidence="11">The sequence shown here is derived from an EMBL/GenBank/DDBJ whole genome shotgun (WGS) entry which is preliminary data.</text>
</comment>
<dbReference type="OrthoDB" id="1927254at2759"/>
<keyword evidence="7 8" id="KW-0539">Nucleus</keyword>
<protein>
    <recommendedName>
        <fullName evidence="10">Dof-type domain-containing protein</fullName>
    </recommendedName>
</protein>
<name>A0A9J6AHY3_SOLCO</name>